<organism evidence="1 2">
    <name type="scientific">Candidatus Yonathbacteria bacterium RIFCSPHIGHO2_01_FULL_51_10</name>
    <dbReference type="NCBI Taxonomy" id="1802723"/>
    <lineage>
        <taxon>Bacteria</taxon>
        <taxon>Candidatus Yonathiibacteriota</taxon>
    </lineage>
</organism>
<accession>A0A1G2S4X4</accession>
<comment type="caution">
    <text evidence="1">The sequence shown here is derived from an EMBL/GenBank/DDBJ whole genome shotgun (WGS) entry which is preliminary data.</text>
</comment>
<dbReference type="AlphaFoldDB" id="A0A1G2S4X4"/>
<sequence>MLVKTVDGLVSAIALRHFSKGIAARITVTRGGTPSLRAVTYQNGVLIGDTSADDLDILNNKIEAQIQKHLAENG</sequence>
<reference evidence="1 2" key="1">
    <citation type="journal article" date="2016" name="Nat. Commun.">
        <title>Thousands of microbial genomes shed light on interconnected biogeochemical processes in an aquifer system.</title>
        <authorList>
            <person name="Anantharaman K."/>
            <person name="Brown C.T."/>
            <person name="Hug L.A."/>
            <person name="Sharon I."/>
            <person name="Castelle C.J."/>
            <person name="Probst A.J."/>
            <person name="Thomas B.C."/>
            <person name="Singh A."/>
            <person name="Wilkins M.J."/>
            <person name="Karaoz U."/>
            <person name="Brodie E.L."/>
            <person name="Williams K.H."/>
            <person name="Hubbard S.S."/>
            <person name="Banfield J.F."/>
        </authorList>
    </citation>
    <scope>NUCLEOTIDE SEQUENCE [LARGE SCALE GENOMIC DNA]</scope>
</reference>
<evidence type="ECO:0000313" key="2">
    <source>
        <dbReference type="Proteomes" id="UP000176997"/>
    </source>
</evidence>
<name>A0A1G2S4X4_9BACT</name>
<evidence type="ECO:0000313" key="1">
    <source>
        <dbReference type="EMBL" id="OHA79778.1"/>
    </source>
</evidence>
<proteinExistence type="predicted"/>
<dbReference type="EMBL" id="MHUS01000043">
    <property type="protein sequence ID" value="OHA79778.1"/>
    <property type="molecule type" value="Genomic_DNA"/>
</dbReference>
<gene>
    <name evidence="1" type="ORF">A2675_04195</name>
</gene>
<protein>
    <submittedName>
        <fullName evidence="1">Uncharacterized protein</fullName>
    </submittedName>
</protein>
<dbReference type="Proteomes" id="UP000176997">
    <property type="component" value="Unassembled WGS sequence"/>
</dbReference>